<comment type="caution">
    <text evidence="2">The sequence shown here is derived from an EMBL/GenBank/DDBJ whole genome shotgun (WGS) entry which is preliminary data.</text>
</comment>
<gene>
    <name evidence="2" type="ORF">HU200_036192</name>
</gene>
<dbReference type="AlphaFoldDB" id="A0A835BH99"/>
<evidence type="ECO:0000313" key="2">
    <source>
        <dbReference type="EMBL" id="KAF8697191.1"/>
    </source>
</evidence>
<reference evidence="2" key="1">
    <citation type="submission" date="2020-07" db="EMBL/GenBank/DDBJ databases">
        <title>Genome sequence and genetic diversity analysis of an under-domesticated orphan crop, white fonio (Digitaria exilis).</title>
        <authorList>
            <person name="Bennetzen J.L."/>
            <person name="Chen S."/>
            <person name="Ma X."/>
            <person name="Wang X."/>
            <person name="Yssel A.E.J."/>
            <person name="Chaluvadi S.R."/>
            <person name="Johnson M."/>
            <person name="Gangashetty P."/>
            <person name="Hamidou F."/>
            <person name="Sanogo M.D."/>
            <person name="Zwaenepoel A."/>
            <person name="Wallace J."/>
            <person name="Van De Peer Y."/>
            <person name="Van Deynze A."/>
        </authorList>
    </citation>
    <scope>NUCLEOTIDE SEQUENCE</scope>
    <source>
        <tissue evidence="2">Leaves</tissue>
    </source>
</reference>
<name>A0A835BH99_9POAL</name>
<evidence type="ECO:0000256" key="1">
    <source>
        <dbReference type="SAM" id="MobiDB-lite"/>
    </source>
</evidence>
<accession>A0A835BH99</accession>
<dbReference type="Proteomes" id="UP000636709">
    <property type="component" value="Unassembled WGS sequence"/>
</dbReference>
<proteinExistence type="predicted"/>
<keyword evidence="3" id="KW-1185">Reference proteome</keyword>
<feature type="compositionally biased region" description="Polar residues" evidence="1">
    <location>
        <begin position="49"/>
        <end position="59"/>
    </location>
</feature>
<evidence type="ECO:0000313" key="3">
    <source>
        <dbReference type="Proteomes" id="UP000636709"/>
    </source>
</evidence>
<protein>
    <submittedName>
        <fullName evidence="2">Uncharacterized protein</fullName>
    </submittedName>
</protein>
<sequence length="114" mass="12524">MDFGFYKRANRGIKNRASAMPFFYPRKAPAQVAPAVPAQQDTAGGKAKQSATAAATVWSTMPAPPPSPVVAMEAVNGNGGGDAADVDRRAAMYISRVQERLRRERMVEDWRMYY</sequence>
<organism evidence="2 3">
    <name type="scientific">Digitaria exilis</name>
    <dbReference type="NCBI Taxonomy" id="1010633"/>
    <lineage>
        <taxon>Eukaryota</taxon>
        <taxon>Viridiplantae</taxon>
        <taxon>Streptophyta</taxon>
        <taxon>Embryophyta</taxon>
        <taxon>Tracheophyta</taxon>
        <taxon>Spermatophyta</taxon>
        <taxon>Magnoliopsida</taxon>
        <taxon>Liliopsida</taxon>
        <taxon>Poales</taxon>
        <taxon>Poaceae</taxon>
        <taxon>PACMAD clade</taxon>
        <taxon>Panicoideae</taxon>
        <taxon>Panicodae</taxon>
        <taxon>Paniceae</taxon>
        <taxon>Anthephorinae</taxon>
        <taxon>Digitaria</taxon>
    </lineage>
</organism>
<dbReference type="EMBL" id="JACEFO010001877">
    <property type="protein sequence ID" value="KAF8697191.1"/>
    <property type="molecule type" value="Genomic_DNA"/>
</dbReference>
<feature type="region of interest" description="Disordered" evidence="1">
    <location>
        <begin position="36"/>
        <end position="62"/>
    </location>
</feature>